<dbReference type="NCBIfam" id="NF009381">
    <property type="entry name" value="PRK12740.1-5"/>
    <property type="match status" value="1"/>
</dbReference>
<accession>A0A518BVX1</accession>
<feature type="binding site" evidence="8">
    <location>
        <begin position="23"/>
        <end position="30"/>
    </location>
    <ligand>
        <name>GTP</name>
        <dbReference type="ChEBI" id="CHEBI:37565"/>
    </ligand>
</feature>
<dbReference type="Pfam" id="PF03764">
    <property type="entry name" value="EFG_IV"/>
    <property type="match status" value="1"/>
</dbReference>
<dbReference type="CDD" id="cd01434">
    <property type="entry name" value="EFG_mtEFG1_IV"/>
    <property type="match status" value="1"/>
</dbReference>
<dbReference type="InterPro" id="IPR009000">
    <property type="entry name" value="Transl_B-barrel_sf"/>
</dbReference>
<keyword evidence="12" id="KW-1185">Reference proteome</keyword>
<dbReference type="PRINTS" id="PR00315">
    <property type="entry name" value="ELONGATNFCT"/>
</dbReference>
<dbReference type="NCBIfam" id="TIGR00231">
    <property type="entry name" value="small_GTP"/>
    <property type="match status" value="1"/>
</dbReference>
<dbReference type="KEGG" id="mcad:Pan265_09820"/>
<dbReference type="Gene3D" id="3.30.70.870">
    <property type="entry name" value="Elongation Factor G (Translational Gtpase), domain 3"/>
    <property type="match status" value="1"/>
</dbReference>
<comment type="subcellular location">
    <subcellularLocation>
        <location evidence="8">Cytoplasm</location>
    </subcellularLocation>
</comment>
<keyword evidence="3 8" id="KW-0547">Nucleotide-binding</keyword>
<dbReference type="InterPro" id="IPR014721">
    <property type="entry name" value="Ribsml_uS5_D2-typ_fold_subgr"/>
</dbReference>
<dbReference type="FunFam" id="3.30.70.240:FF:000001">
    <property type="entry name" value="Elongation factor G"/>
    <property type="match status" value="1"/>
</dbReference>
<dbReference type="Pfam" id="PF00679">
    <property type="entry name" value="EFG_C"/>
    <property type="match status" value="1"/>
</dbReference>
<dbReference type="GO" id="GO:0003746">
    <property type="term" value="F:translation elongation factor activity"/>
    <property type="evidence" value="ECO:0007669"/>
    <property type="project" value="UniProtKB-UniRule"/>
</dbReference>
<evidence type="ECO:0000256" key="6">
    <source>
        <dbReference type="ARBA" id="ARBA00023134"/>
    </source>
</evidence>
<organism evidence="11 12">
    <name type="scientific">Mucisphaera calidilacus</name>
    <dbReference type="NCBI Taxonomy" id="2527982"/>
    <lineage>
        <taxon>Bacteria</taxon>
        <taxon>Pseudomonadati</taxon>
        <taxon>Planctomycetota</taxon>
        <taxon>Phycisphaerae</taxon>
        <taxon>Phycisphaerales</taxon>
        <taxon>Phycisphaeraceae</taxon>
        <taxon>Mucisphaera</taxon>
    </lineage>
</organism>
<keyword evidence="4 8" id="KW-0251">Elongation factor</keyword>
<dbReference type="FunFam" id="3.30.70.870:FF:000001">
    <property type="entry name" value="Elongation factor G"/>
    <property type="match status" value="1"/>
</dbReference>
<dbReference type="Gene3D" id="2.40.30.10">
    <property type="entry name" value="Translation factors"/>
    <property type="match status" value="1"/>
</dbReference>
<dbReference type="Gene3D" id="3.30.230.10">
    <property type="match status" value="1"/>
</dbReference>
<dbReference type="Proteomes" id="UP000320386">
    <property type="component" value="Chromosome"/>
</dbReference>
<proteinExistence type="inferred from homology"/>
<dbReference type="Pfam" id="PF00009">
    <property type="entry name" value="GTP_EFTU"/>
    <property type="match status" value="1"/>
</dbReference>
<dbReference type="InterPro" id="IPR035647">
    <property type="entry name" value="EFG_III/V"/>
</dbReference>
<gene>
    <name evidence="11" type="primary">fusA_2</name>
    <name evidence="8" type="synonym">fusA</name>
    <name evidence="11" type="ORF">Pan265_09820</name>
</gene>
<dbReference type="CDD" id="cd16262">
    <property type="entry name" value="EFG_III"/>
    <property type="match status" value="1"/>
</dbReference>
<evidence type="ECO:0000256" key="7">
    <source>
        <dbReference type="ARBA" id="ARBA00024731"/>
    </source>
</evidence>
<comment type="similarity">
    <text evidence="1 8">Belongs to the TRAFAC class translation factor GTPase superfamily. Classic translation factor GTPase family. EF-G/EF-2 subfamily.</text>
</comment>
<feature type="region of interest" description="Disordered" evidence="9">
    <location>
        <begin position="292"/>
        <end position="313"/>
    </location>
</feature>
<evidence type="ECO:0000256" key="2">
    <source>
        <dbReference type="ARBA" id="ARBA00017872"/>
    </source>
</evidence>
<reference evidence="11 12" key="1">
    <citation type="submission" date="2019-02" db="EMBL/GenBank/DDBJ databases">
        <title>Deep-cultivation of Planctomycetes and their phenomic and genomic characterization uncovers novel biology.</title>
        <authorList>
            <person name="Wiegand S."/>
            <person name="Jogler M."/>
            <person name="Boedeker C."/>
            <person name="Pinto D."/>
            <person name="Vollmers J."/>
            <person name="Rivas-Marin E."/>
            <person name="Kohn T."/>
            <person name="Peeters S.H."/>
            <person name="Heuer A."/>
            <person name="Rast P."/>
            <person name="Oberbeckmann S."/>
            <person name="Bunk B."/>
            <person name="Jeske O."/>
            <person name="Meyerdierks A."/>
            <person name="Storesund J.E."/>
            <person name="Kallscheuer N."/>
            <person name="Luecker S."/>
            <person name="Lage O.M."/>
            <person name="Pohl T."/>
            <person name="Merkel B.J."/>
            <person name="Hornburger P."/>
            <person name="Mueller R.-W."/>
            <person name="Bruemmer F."/>
            <person name="Labrenz M."/>
            <person name="Spormann A.M."/>
            <person name="Op den Camp H."/>
            <person name="Overmann J."/>
            <person name="Amann R."/>
            <person name="Jetten M.S.M."/>
            <person name="Mascher T."/>
            <person name="Medema M.H."/>
            <person name="Devos D.P."/>
            <person name="Kaster A.-K."/>
            <person name="Ovreas L."/>
            <person name="Rohde M."/>
            <person name="Galperin M.Y."/>
            <person name="Jogler C."/>
        </authorList>
    </citation>
    <scope>NUCLEOTIDE SEQUENCE [LARGE SCALE GENOMIC DNA]</scope>
    <source>
        <strain evidence="11 12">Pan265</strain>
    </source>
</reference>
<evidence type="ECO:0000259" key="10">
    <source>
        <dbReference type="PROSITE" id="PS51722"/>
    </source>
</evidence>
<dbReference type="InterPro" id="IPR004540">
    <property type="entry name" value="Transl_elong_EFG/EF2"/>
</dbReference>
<dbReference type="PANTHER" id="PTHR43261:SF1">
    <property type="entry name" value="RIBOSOME-RELEASING FACTOR 2, MITOCHONDRIAL"/>
    <property type="match status" value="1"/>
</dbReference>
<dbReference type="HAMAP" id="MF_00054_B">
    <property type="entry name" value="EF_G_EF_2_B"/>
    <property type="match status" value="1"/>
</dbReference>
<evidence type="ECO:0000313" key="11">
    <source>
        <dbReference type="EMBL" id="QDU71133.1"/>
    </source>
</evidence>
<name>A0A518BVX1_9BACT</name>
<dbReference type="Gene3D" id="3.40.50.300">
    <property type="entry name" value="P-loop containing nucleotide triphosphate hydrolases"/>
    <property type="match status" value="1"/>
</dbReference>
<evidence type="ECO:0000256" key="9">
    <source>
        <dbReference type="SAM" id="MobiDB-lite"/>
    </source>
</evidence>
<dbReference type="CDD" id="cd03713">
    <property type="entry name" value="EFG_mtEFG_C"/>
    <property type="match status" value="1"/>
</dbReference>
<evidence type="ECO:0000256" key="4">
    <source>
        <dbReference type="ARBA" id="ARBA00022768"/>
    </source>
</evidence>
<keyword evidence="6 8" id="KW-0342">GTP-binding</keyword>
<dbReference type="InterPro" id="IPR009022">
    <property type="entry name" value="EFG_III"/>
</dbReference>
<dbReference type="Pfam" id="PF14492">
    <property type="entry name" value="EFG_III"/>
    <property type="match status" value="1"/>
</dbReference>
<dbReference type="InterPro" id="IPR005517">
    <property type="entry name" value="Transl_elong_EFG/EF2_IV"/>
</dbReference>
<dbReference type="RefSeq" id="WP_145445266.1">
    <property type="nucleotide sequence ID" value="NZ_CP036280.1"/>
</dbReference>
<evidence type="ECO:0000256" key="8">
    <source>
        <dbReference type="HAMAP-Rule" id="MF_00054"/>
    </source>
</evidence>
<dbReference type="InterPro" id="IPR027417">
    <property type="entry name" value="P-loop_NTPase"/>
</dbReference>
<dbReference type="Gene3D" id="3.30.70.240">
    <property type="match status" value="1"/>
</dbReference>
<feature type="domain" description="Tr-type G" evidence="10">
    <location>
        <begin position="14"/>
        <end position="293"/>
    </location>
</feature>
<dbReference type="SUPFAM" id="SSF54980">
    <property type="entry name" value="EF-G C-terminal domain-like"/>
    <property type="match status" value="2"/>
</dbReference>
<dbReference type="SUPFAM" id="SSF54211">
    <property type="entry name" value="Ribosomal protein S5 domain 2-like"/>
    <property type="match status" value="1"/>
</dbReference>
<dbReference type="NCBIfam" id="TIGR00484">
    <property type="entry name" value="EF-G"/>
    <property type="match status" value="1"/>
</dbReference>
<protein>
    <recommendedName>
        <fullName evidence="2 8">Elongation factor G</fullName>
        <shortName evidence="8">EF-G</shortName>
    </recommendedName>
</protein>
<feature type="binding site" evidence="8">
    <location>
        <begin position="145"/>
        <end position="148"/>
    </location>
    <ligand>
        <name>GTP</name>
        <dbReference type="ChEBI" id="CHEBI:37565"/>
    </ligand>
</feature>
<dbReference type="InterPro" id="IPR004161">
    <property type="entry name" value="EFTu-like_2"/>
</dbReference>
<dbReference type="InterPro" id="IPR020568">
    <property type="entry name" value="Ribosomal_Su5_D2-typ_SF"/>
</dbReference>
<dbReference type="SUPFAM" id="SSF50447">
    <property type="entry name" value="Translation proteins"/>
    <property type="match status" value="1"/>
</dbReference>
<dbReference type="InterPro" id="IPR047872">
    <property type="entry name" value="EFG_IV"/>
</dbReference>
<feature type="binding site" evidence="8">
    <location>
        <begin position="91"/>
        <end position="95"/>
    </location>
    <ligand>
        <name>GTP</name>
        <dbReference type="ChEBI" id="CHEBI:37565"/>
    </ligand>
</feature>
<dbReference type="CDD" id="cd01886">
    <property type="entry name" value="EF-G"/>
    <property type="match status" value="1"/>
</dbReference>
<dbReference type="GO" id="GO:0005525">
    <property type="term" value="F:GTP binding"/>
    <property type="evidence" value="ECO:0007669"/>
    <property type="project" value="UniProtKB-UniRule"/>
</dbReference>
<dbReference type="InterPro" id="IPR005225">
    <property type="entry name" value="Small_GTP-bd"/>
</dbReference>
<keyword evidence="8" id="KW-0963">Cytoplasm</keyword>
<dbReference type="GO" id="GO:0032790">
    <property type="term" value="P:ribosome disassembly"/>
    <property type="evidence" value="ECO:0007669"/>
    <property type="project" value="TreeGrafter"/>
</dbReference>
<dbReference type="EMBL" id="CP036280">
    <property type="protein sequence ID" value="QDU71133.1"/>
    <property type="molecule type" value="Genomic_DNA"/>
</dbReference>
<dbReference type="InterPro" id="IPR000795">
    <property type="entry name" value="T_Tr_GTP-bd_dom"/>
</dbReference>
<dbReference type="SMART" id="SM00889">
    <property type="entry name" value="EFG_IV"/>
    <property type="match status" value="1"/>
</dbReference>
<dbReference type="Pfam" id="PF03144">
    <property type="entry name" value="GTP_EFTU_D2"/>
    <property type="match status" value="1"/>
</dbReference>
<dbReference type="InterPro" id="IPR041095">
    <property type="entry name" value="EFG_II"/>
</dbReference>
<keyword evidence="5 8" id="KW-0648">Protein biosynthesis</keyword>
<feature type="compositionally biased region" description="Basic and acidic residues" evidence="9">
    <location>
        <begin position="302"/>
        <end position="313"/>
    </location>
</feature>
<sequence length="713" mass="78571">MTTISASASASKLATFRNFGVCAHIDAGKTTVTERVLYYTGKSYKIGEVHEGTATMDHLEDEQQRGITIQSAATTCPWTKDGVEYTMNLIDTPGHVDFTMEVERSMRVLDGAVVVFDGKEGVEAQSETVWRQADRYGVPRICFVNKMDKLGADFAFSFDTIHERLGAPAIAVQMPIGAGDEFEGVIDLLTMKAFYFSKEDKGMTVTEADIPDNLREEADQRRHDLIEKVAELDDSLTEKFLMEEEITVDEIKRVLRKATIEQKAHPVFCGSALQNIGVQRLLDGVVDYLPNPTEVPEVQGTDPKDAEQKLTRPHDKDAPLSLLVFKIVNDQHGDLTYCRIYSGVLEKGTRVLNSNNGKREIVSRIFEMHSKDRIARETAEAGEIVAVVGLKQSMTGETLCSPDDPIVLDRMEFPEPVISMSIEPASQGDKEKLANALGTIRREDPSFQSHYDEETGETIIAGMGELHLEILTTKISRDMKIGVNVGQPRVAYKESIAGSAEARGTHKKQTGGRGQFGDCTIQVEPFTEQQAEEAELDWRDGVAFENKVVGGAIPKEYIPSVAVGCRETAKSGVLAGYPLLGVKVTLVDGSYHDVDSSQIAFEQAGTLAFKDATRKAGLQLLEPFMKVVVTTPDEFFGNITGDMNRRRALIVGDEERGNTRLLTAEAPLSEMFGYSNTLRGMTQGRASYAMEPLDYRPVPANIATQIMEGLQKK</sequence>
<evidence type="ECO:0000256" key="3">
    <source>
        <dbReference type="ARBA" id="ARBA00022741"/>
    </source>
</evidence>
<evidence type="ECO:0000256" key="1">
    <source>
        <dbReference type="ARBA" id="ARBA00005870"/>
    </source>
</evidence>
<dbReference type="CDD" id="cd04088">
    <property type="entry name" value="EFG_mtEFG_II"/>
    <property type="match status" value="1"/>
</dbReference>
<dbReference type="SUPFAM" id="SSF52540">
    <property type="entry name" value="P-loop containing nucleoside triphosphate hydrolases"/>
    <property type="match status" value="1"/>
</dbReference>
<dbReference type="FunFam" id="2.40.30.10:FF:000006">
    <property type="entry name" value="Elongation factor G"/>
    <property type="match status" value="1"/>
</dbReference>
<dbReference type="PANTHER" id="PTHR43261">
    <property type="entry name" value="TRANSLATION ELONGATION FACTOR G-RELATED"/>
    <property type="match status" value="1"/>
</dbReference>
<dbReference type="AlphaFoldDB" id="A0A518BVX1"/>
<dbReference type="GO" id="GO:0003924">
    <property type="term" value="F:GTPase activity"/>
    <property type="evidence" value="ECO:0007669"/>
    <property type="project" value="InterPro"/>
</dbReference>
<dbReference type="GO" id="GO:0005737">
    <property type="term" value="C:cytoplasm"/>
    <property type="evidence" value="ECO:0007669"/>
    <property type="project" value="UniProtKB-SubCell"/>
</dbReference>
<evidence type="ECO:0000313" key="12">
    <source>
        <dbReference type="Proteomes" id="UP000320386"/>
    </source>
</evidence>
<dbReference type="InterPro" id="IPR000640">
    <property type="entry name" value="EFG_V-like"/>
</dbReference>
<dbReference type="PROSITE" id="PS51722">
    <property type="entry name" value="G_TR_2"/>
    <property type="match status" value="1"/>
</dbReference>
<comment type="function">
    <text evidence="7 8">Catalyzes the GTP-dependent ribosomal translocation step during translation elongation. During this step, the ribosome changes from the pre-translocational (PRE) to the post-translocational (POST) state as the newly formed A-site-bound peptidyl-tRNA and P-site-bound deacylated tRNA move to the P and E sites, respectively. Catalyzes the coordinated movement of the two tRNA molecules, the mRNA and conformational changes in the ribosome.</text>
</comment>
<dbReference type="InterPro" id="IPR035649">
    <property type="entry name" value="EFG_V"/>
</dbReference>
<dbReference type="SMART" id="SM00838">
    <property type="entry name" value="EFG_C"/>
    <property type="match status" value="1"/>
</dbReference>
<dbReference type="FunFam" id="3.40.50.300:FF:000029">
    <property type="entry name" value="Elongation factor G"/>
    <property type="match status" value="1"/>
</dbReference>
<dbReference type="OrthoDB" id="9804431at2"/>
<evidence type="ECO:0000256" key="5">
    <source>
        <dbReference type="ARBA" id="ARBA00022917"/>
    </source>
</evidence>
<dbReference type="FunFam" id="3.30.230.10:FF:000003">
    <property type="entry name" value="Elongation factor G"/>
    <property type="match status" value="1"/>
</dbReference>